<protein>
    <recommendedName>
        <fullName evidence="2">small monomeric GTPase</fullName>
        <ecNumber evidence="2">3.6.5.2</ecNumber>
    </recommendedName>
</protein>
<dbReference type="EMBL" id="QCYY01001370">
    <property type="protein sequence ID" value="ROT78510.1"/>
    <property type="molecule type" value="Genomic_DNA"/>
</dbReference>
<dbReference type="InterPro" id="IPR027417">
    <property type="entry name" value="P-loop_NTPase"/>
</dbReference>
<proteinExistence type="inferred from homology"/>
<dbReference type="AlphaFoldDB" id="A0A423TPX5"/>
<evidence type="ECO:0000256" key="2">
    <source>
        <dbReference type="ARBA" id="ARBA00011984"/>
    </source>
</evidence>
<dbReference type="OrthoDB" id="18798at2759"/>
<evidence type="ECO:0000313" key="6">
    <source>
        <dbReference type="EMBL" id="ROT78510.1"/>
    </source>
</evidence>
<reference evidence="6 7" key="1">
    <citation type="submission" date="2018-04" db="EMBL/GenBank/DDBJ databases">
        <authorList>
            <person name="Zhang X."/>
            <person name="Yuan J."/>
            <person name="Li F."/>
            <person name="Xiang J."/>
        </authorList>
    </citation>
    <scope>NUCLEOTIDE SEQUENCE [LARGE SCALE GENOMIC DNA]</scope>
    <source>
        <tissue evidence="6">Muscle</tissue>
    </source>
</reference>
<dbReference type="Proteomes" id="UP000283509">
    <property type="component" value="Unassembled WGS sequence"/>
</dbReference>
<dbReference type="SUPFAM" id="SSF52540">
    <property type="entry name" value="P-loop containing nucleoside triphosphate hydrolases"/>
    <property type="match status" value="1"/>
</dbReference>
<dbReference type="InterPro" id="IPR051065">
    <property type="entry name" value="Ras-related_GTPase"/>
</dbReference>
<dbReference type="Pfam" id="PF00071">
    <property type="entry name" value="Ras"/>
    <property type="match status" value="1"/>
</dbReference>
<dbReference type="GO" id="GO:0005525">
    <property type="term" value="F:GTP binding"/>
    <property type="evidence" value="ECO:0007669"/>
    <property type="project" value="InterPro"/>
</dbReference>
<keyword evidence="3" id="KW-0378">Hydrolase</keyword>
<evidence type="ECO:0000313" key="7">
    <source>
        <dbReference type="Proteomes" id="UP000283509"/>
    </source>
</evidence>
<comment type="caution">
    <text evidence="6">The sequence shown here is derived from an EMBL/GenBank/DDBJ whole genome shotgun (WGS) entry which is preliminary data.</text>
</comment>
<feature type="compositionally biased region" description="Basic residues" evidence="5">
    <location>
        <begin position="100"/>
        <end position="110"/>
    </location>
</feature>
<organism evidence="6 7">
    <name type="scientific">Penaeus vannamei</name>
    <name type="common">Whiteleg shrimp</name>
    <name type="synonym">Litopenaeus vannamei</name>
    <dbReference type="NCBI Taxonomy" id="6689"/>
    <lineage>
        <taxon>Eukaryota</taxon>
        <taxon>Metazoa</taxon>
        <taxon>Ecdysozoa</taxon>
        <taxon>Arthropoda</taxon>
        <taxon>Crustacea</taxon>
        <taxon>Multicrustacea</taxon>
        <taxon>Malacostraca</taxon>
        <taxon>Eumalacostraca</taxon>
        <taxon>Eucarida</taxon>
        <taxon>Decapoda</taxon>
        <taxon>Dendrobranchiata</taxon>
        <taxon>Penaeoidea</taxon>
        <taxon>Penaeidae</taxon>
        <taxon>Penaeus</taxon>
    </lineage>
</organism>
<dbReference type="Gene3D" id="3.40.50.300">
    <property type="entry name" value="P-loop containing nucleotide triphosphate hydrolases"/>
    <property type="match status" value="1"/>
</dbReference>
<evidence type="ECO:0000256" key="4">
    <source>
        <dbReference type="ARBA" id="ARBA00048098"/>
    </source>
</evidence>
<dbReference type="PANTHER" id="PTHR45704">
    <property type="entry name" value="RAS-LIKE FAMILY MEMBER 11"/>
    <property type="match status" value="1"/>
</dbReference>
<name>A0A423TPX5_PENVA</name>
<dbReference type="GO" id="GO:0003925">
    <property type="term" value="F:G protein activity"/>
    <property type="evidence" value="ECO:0007669"/>
    <property type="project" value="UniProtKB-EC"/>
</dbReference>
<sequence length="110" mass="12542">MANKKDLEHIRQVPESEGRKLAEQYGCRFVEVSAAEMVSQVNDSIDGLLRQVSQLKGQTSPRLRKLSVSKMFNQLMNRTSSGGSHQEHRAVMPRVSIRDRARKRGHIRQS</sequence>
<dbReference type="STRING" id="6689.A0A423TPX5"/>
<keyword evidence="7" id="KW-1185">Reference proteome</keyword>
<gene>
    <name evidence="6" type="ORF">C7M84_002765</name>
</gene>
<evidence type="ECO:0000256" key="3">
    <source>
        <dbReference type="ARBA" id="ARBA00022801"/>
    </source>
</evidence>
<comment type="similarity">
    <text evidence="1">Belongs to the small GTPase superfamily. Ras family.</text>
</comment>
<accession>A0A423TPX5</accession>
<dbReference type="EC" id="3.6.5.2" evidence="2"/>
<evidence type="ECO:0000256" key="1">
    <source>
        <dbReference type="ARBA" id="ARBA00008344"/>
    </source>
</evidence>
<comment type="catalytic activity">
    <reaction evidence="4">
        <text>GTP + H2O = GDP + phosphate + H(+)</text>
        <dbReference type="Rhea" id="RHEA:19669"/>
        <dbReference type="ChEBI" id="CHEBI:15377"/>
        <dbReference type="ChEBI" id="CHEBI:15378"/>
        <dbReference type="ChEBI" id="CHEBI:37565"/>
        <dbReference type="ChEBI" id="CHEBI:43474"/>
        <dbReference type="ChEBI" id="CHEBI:58189"/>
        <dbReference type="EC" id="3.6.5.2"/>
    </reaction>
</comment>
<feature type="region of interest" description="Disordered" evidence="5">
    <location>
        <begin position="77"/>
        <end position="110"/>
    </location>
</feature>
<dbReference type="PROSITE" id="PS51421">
    <property type="entry name" value="RAS"/>
    <property type="match status" value="1"/>
</dbReference>
<reference evidence="6 7" key="2">
    <citation type="submission" date="2019-01" db="EMBL/GenBank/DDBJ databases">
        <title>The decoding of complex shrimp genome reveals the adaptation for benthos swimmer, frequently molting mechanism and breeding impact on genome.</title>
        <authorList>
            <person name="Sun Y."/>
            <person name="Gao Y."/>
            <person name="Yu Y."/>
        </authorList>
    </citation>
    <scope>NUCLEOTIDE SEQUENCE [LARGE SCALE GENOMIC DNA]</scope>
    <source>
        <tissue evidence="6">Muscle</tissue>
    </source>
</reference>
<dbReference type="InterPro" id="IPR001806">
    <property type="entry name" value="Small_GTPase"/>
</dbReference>
<evidence type="ECO:0000256" key="5">
    <source>
        <dbReference type="SAM" id="MobiDB-lite"/>
    </source>
</evidence>